<feature type="transmembrane region" description="Helical" evidence="6">
    <location>
        <begin position="9"/>
        <end position="30"/>
    </location>
</feature>
<dbReference type="GO" id="GO:0016757">
    <property type="term" value="F:glycosyltransferase activity"/>
    <property type="evidence" value="ECO:0007669"/>
    <property type="project" value="UniProtKB-KW"/>
</dbReference>
<accession>A0A8J5RQK5</accession>
<sequence length="532" mass="59626">MEANYPKYVLYGLLIVGSWLLSCLLHFHAFHLSLYPYPSTLLSRRVVLPPALDANFLPPPDDAAGVGDGAAQRVSRKSSSPSWVAAKGVASSCEGRYVYMLEVPSRFDMLSGCVEGSPAVEDPYHVCVLMSNSGLGPVIPPGNSSNNADIIPSNGWYNTDQYALEVIFHNRMRRYECLTGDLAVATAVYVPFYPALELNRHKCGSSATERNVPSTEFLRWLSSQPSWAALGGRDHFIIAARTTWMFRREEAGDALGCGNSFLVQPESGNMTVMTYESNIWERHDFAVPYPTYFHPSSAGEVVAWQDRTRAADRPWLFAFAGARRANGTLAIRDHIIDECTASPTHRCGMLDCTHGLEGSITCRSPRRLVALFASARFCLQPPGDSFMRRSSIDTIIAGCIPVFFHEASTFRKQYRWHERDFGEDSNADATTGTDRRRYSVLIDPDDVVEGRVRIEEILSRFTDDEVTAMREEVIKMIPRFVYKDPRVSFEGDMRDAFDISFDEIMGRMRRIKNGDVIGWKEDGDDDVVPKDS</sequence>
<evidence type="ECO:0000256" key="1">
    <source>
        <dbReference type="ARBA" id="ARBA00004323"/>
    </source>
</evidence>
<evidence type="ECO:0000256" key="2">
    <source>
        <dbReference type="ARBA" id="ARBA00010271"/>
    </source>
</evidence>
<dbReference type="PANTHER" id="PTHR11062">
    <property type="entry name" value="EXOSTOSIN HEPARAN SULFATE GLYCOSYLTRANSFERASE -RELATED"/>
    <property type="match status" value="1"/>
</dbReference>
<comment type="caution">
    <text evidence="8">The sequence shown here is derived from an EMBL/GenBank/DDBJ whole genome shotgun (WGS) entry which is preliminary data.</text>
</comment>
<dbReference type="AlphaFoldDB" id="A0A8J5RQK5"/>
<dbReference type="PROSITE" id="PS51257">
    <property type="entry name" value="PROKAR_LIPOPROTEIN"/>
    <property type="match status" value="1"/>
</dbReference>
<feature type="domain" description="Exostosin GT47" evidence="7">
    <location>
        <begin position="93"/>
        <end position="456"/>
    </location>
</feature>
<evidence type="ECO:0000256" key="6">
    <source>
        <dbReference type="SAM" id="Phobius"/>
    </source>
</evidence>
<gene>
    <name evidence="8" type="ORF">GUJ93_ZPchr0009g865</name>
</gene>
<keyword evidence="3" id="KW-0808">Transferase</keyword>
<dbReference type="Pfam" id="PF03016">
    <property type="entry name" value="Exostosin_GT47"/>
    <property type="match status" value="1"/>
</dbReference>
<keyword evidence="5" id="KW-0333">Golgi apparatus</keyword>
<keyword evidence="3" id="KW-0328">Glycosyltransferase</keyword>
<evidence type="ECO:0000256" key="3">
    <source>
        <dbReference type="ARBA" id="ARBA00022676"/>
    </source>
</evidence>
<dbReference type="InterPro" id="IPR004263">
    <property type="entry name" value="Exostosin"/>
</dbReference>
<comment type="similarity">
    <text evidence="2">Belongs to the glycosyltransferase 47 family.</text>
</comment>
<keyword evidence="6" id="KW-0812">Transmembrane</keyword>
<dbReference type="InterPro" id="IPR040911">
    <property type="entry name" value="Exostosin_GT47"/>
</dbReference>
<dbReference type="GO" id="GO:0000139">
    <property type="term" value="C:Golgi membrane"/>
    <property type="evidence" value="ECO:0007669"/>
    <property type="project" value="UniProtKB-SubCell"/>
</dbReference>
<evidence type="ECO:0000256" key="4">
    <source>
        <dbReference type="ARBA" id="ARBA00022968"/>
    </source>
</evidence>
<dbReference type="OrthoDB" id="589084at2759"/>
<dbReference type="Proteomes" id="UP000729402">
    <property type="component" value="Unassembled WGS sequence"/>
</dbReference>
<dbReference type="EMBL" id="JAAALK010000289">
    <property type="protein sequence ID" value="KAG8051164.1"/>
    <property type="molecule type" value="Genomic_DNA"/>
</dbReference>
<evidence type="ECO:0000313" key="9">
    <source>
        <dbReference type="Proteomes" id="UP000729402"/>
    </source>
</evidence>
<keyword evidence="9" id="KW-1185">Reference proteome</keyword>
<name>A0A8J5RQK5_ZIZPA</name>
<comment type="subcellular location">
    <subcellularLocation>
        <location evidence="1">Golgi apparatus membrane</location>
        <topology evidence="1">Single-pass type II membrane protein</topology>
    </subcellularLocation>
</comment>
<reference evidence="8" key="2">
    <citation type="submission" date="2021-02" db="EMBL/GenBank/DDBJ databases">
        <authorList>
            <person name="Kimball J.A."/>
            <person name="Haas M.W."/>
            <person name="Macchietto M."/>
            <person name="Kono T."/>
            <person name="Duquette J."/>
            <person name="Shao M."/>
        </authorList>
    </citation>
    <scope>NUCLEOTIDE SEQUENCE</scope>
    <source>
        <tissue evidence="8">Fresh leaf tissue</tissue>
    </source>
</reference>
<keyword evidence="6" id="KW-1133">Transmembrane helix</keyword>
<organism evidence="8 9">
    <name type="scientific">Zizania palustris</name>
    <name type="common">Northern wild rice</name>
    <dbReference type="NCBI Taxonomy" id="103762"/>
    <lineage>
        <taxon>Eukaryota</taxon>
        <taxon>Viridiplantae</taxon>
        <taxon>Streptophyta</taxon>
        <taxon>Embryophyta</taxon>
        <taxon>Tracheophyta</taxon>
        <taxon>Spermatophyta</taxon>
        <taxon>Magnoliopsida</taxon>
        <taxon>Liliopsida</taxon>
        <taxon>Poales</taxon>
        <taxon>Poaceae</taxon>
        <taxon>BOP clade</taxon>
        <taxon>Oryzoideae</taxon>
        <taxon>Oryzeae</taxon>
        <taxon>Zizaniinae</taxon>
        <taxon>Zizania</taxon>
    </lineage>
</organism>
<dbReference type="PANTHER" id="PTHR11062:SF74">
    <property type="entry name" value="OS12G0224400 PROTEIN"/>
    <property type="match status" value="1"/>
</dbReference>
<proteinExistence type="inferred from homology"/>
<keyword evidence="6" id="KW-0472">Membrane</keyword>
<evidence type="ECO:0000259" key="7">
    <source>
        <dbReference type="Pfam" id="PF03016"/>
    </source>
</evidence>
<reference evidence="8" key="1">
    <citation type="journal article" date="2021" name="bioRxiv">
        <title>Whole Genome Assembly and Annotation of Northern Wild Rice, Zizania palustris L., Supports a Whole Genome Duplication in the Zizania Genus.</title>
        <authorList>
            <person name="Haas M."/>
            <person name="Kono T."/>
            <person name="Macchietto M."/>
            <person name="Millas R."/>
            <person name="McGilp L."/>
            <person name="Shao M."/>
            <person name="Duquette J."/>
            <person name="Hirsch C.N."/>
            <person name="Kimball J."/>
        </authorList>
    </citation>
    <scope>NUCLEOTIDE SEQUENCE</scope>
    <source>
        <tissue evidence="8">Fresh leaf tissue</tissue>
    </source>
</reference>
<keyword evidence="4" id="KW-0735">Signal-anchor</keyword>
<evidence type="ECO:0000313" key="8">
    <source>
        <dbReference type="EMBL" id="KAG8051164.1"/>
    </source>
</evidence>
<protein>
    <recommendedName>
        <fullName evidence="7">Exostosin GT47 domain-containing protein</fullName>
    </recommendedName>
</protein>
<evidence type="ECO:0000256" key="5">
    <source>
        <dbReference type="ARBA" id="ARBA00023034"/>
    </source>
</evidence>